<organism evidence="1">
    <name type="scientific">viral metagenome</name>
    <dbReference type="NCBI Taxonomy" id="1070528"/>
    <lineage>
        <taxon>unclassified sequences</taxon>
        <taxon>metagenomes</taxon>
        <taxon>organismal metagenomes</taxon>
    </lineage>
</organism>
<name>A0A6C0M108_9ZZZZ</name>
<protein>
    <submittedName>
        <fullName evidence="1">Uncharacterized protein</fullName>
    </submittedName>
</protein>
<dbReference type="EMBL" id="MN740619">
    <property type="protein sequence ID" value="QHU35998.1"/>
    <property type="molecule type" value="Genomic_DNA"/>
</dbReference>
<evidence type="ECO:0000313" key="1">
    <source>
        <dbReference type="EMBL" id="QHU35998.1"/>
    </source>
</evidence>
<proteinExistence type="predicted"/>
<sequence length="149" mass="17946">MTFYYGNNKVYPYADNIKDLYNNGLSYNEIEVKYIYEATNYLECYARKHNIQLYQKCYFGYVINIDEFVLAYICLAPEFSNNDDPMPDCIIFYYKIQLEDIQISQVKVFKSMHFYAHQYINNIPSIYSDLFYHHATNLVSFEHDYIIPM</sequence>
<accession>A0A6C0M108</accession>
<dbReference type="AlphaFoldDB" id="A0A6C0M108"/>
<reference evidence="1" key="1">
    <citation type="journal article" date="2020" name="Nature">
        <title>Giant virus diversity and host interactions through global metagenomics.</title>
        <authorList>
            <person name="Schulz F."/>
            <person name="Roux S."/>
            <person name="Paez-Espino D."/>
            <person name="Jungbluth S."/>
            <person name="Walsh D.A."/>
            <person name="Denef V.J."/>
            <person name="McMahon K.D."/>
            <person name="Konstantinidis K.T."/>
            <person name="Eloe-Fadrosh E.A."/>
            <person name="Kyrpides N.C."/>
            <person name="Woyke T."/>
        </authorList>
    </citation>
    <scope>NUCLEOTIDE SEQUENCE</scope>
    <source>
        <strain evidence="1">GVMAG-S-1035085-51</strain>
    </source>
</reference>